<dbReference type="InterPro" id="IPR036291">
    <property type="entry name" value="NAD(P)-bd_dom_sf"/>
</dbReference>
<dbReference type="Pfam" id="PF00107">
    <property type="entry name" value="ADH_zinc_N"/>
    <property type="match status" value="1"/>
</dbReference>
<dbReference type="EMBL" id="KZ293691">
    <property type="protein sequence ID" value="PBK85415.1"/>
    <property type="molecule type" value="Genomic_DNA"/>
</dbReference>
<reference evidence="3" key="1">
    <citation type="journal article" date="2017" name="Nat. Ecol. Evol.">
        <title>Genome expansion and lineage-specific genetic innovations in the forest pathogenic fungi Armillaria.</title>
        <authorList>
            <person name="Sipos G."/>
            <person name="Prasanna A.N."/>
            <person name="Walter M.C."/>
            <person name="O'Connor E."/>
            <person name="Balint B."/>
            <person name="Krizsan K."/>
            <person name="Kiss B."/>
            <person name="Hess J."/>
            <person name="Varga T."/>
            <person name="Slot J."/>
            <person name="Riley R."/>
            <person name="Boka B."/>
            <person name="Rigling D."/>
            <person name="Barry K."/>
            <person name="Lee J."/>
            <person name="Mihaltcheva S."/>
            <person name="LaButti K."/>
            <person name="Lipzen A."/>
            <person name="Waldron R."/>
            <person name="Moloney N.M."/>
            <person name="Sperisen C."/>
            <person name="Kredics L."/>
            <person name="Vagvoelgyi C."/>
            <person name="Patrignani A."/>
            <person name="Fitzpatrick D."/>
            <person name="Nagy I."/>
            <person name="Doyle S."/>
            <person name="Anderson J.B."/>
            <person name="Grigoriev I.V."/>
            <person name="Gueldener U."/>
            <person name="Muensterkoetter M."/>
            <person name="Nagy L.G."/>
        </authorList>
    </citation>
    <scope>NUCLEOTIDE SEQUENCE [LARGE SCALE GENOMIC DNA]</scope>
    <source>
        <strain evidence="3">Ar21-2</strain>
    </source>
</reference>
<dbReference type="OrthoDB" id="9930022at2759"/>
<dbReference type="InterPro" id="IPR052711">
    <property type="entry name" value="Zinc_ADH-like"/>
</dbReference>
<evidence type="ECO:0000313" key="3">
    <source>
        <dbReference type="Proteomes" id="UP000217790"/>
    </source>
</evidence>
<organism evidence="2 3">
    <name type="scientific">Armillaria gallica</name>
    <name type="common">Bulbous honey fungus</name>
    <name type="synonym">Armillaria bulbosa</name>
    <dbReference type="NCBI Taxonomy" id="47427"/>
    <lineage>
        <taxon>Eukaryota</taxon>
        <taxon>Fungi</taxon>
        <taxon>Dikarya</taxon>
        <taxon>Basidiomycota</taxon>
        <taxon>Agaricomycotina</taxon>
        <taxon>Agaricomycetes</taxon>
        <taxon>Agaricomycetidae</taxon>
        <taxon>Agaricales</taxon>
        <taxon>Marasmiineae</taxon>
        <taxon>Physalacriaceae</taxon>
        <taxon>Armillaria</taxon>
    </lineage>
</organism>
<keyword evidence="3" id="KW-1185">Reference proteome</keyword>
<dbReference type="Gene3D" id="3.90.180.10">
    <property type="entry name" value="Medium-chain alcohol dehydrogenases, catalytic domain"/>
    <property type="match status" value="1"/>
</dbReference>
<dbReference type="InParanoid" id="A0A2H3CQT8"/>
<dbReference type="STRING" id="47427.A0A2H3CQT8"/>
<name>A0A2H3CQT8_ARMGA</name>
<dbReference type="SMART" id="SM00829">
    <property type="entry name" value="PKS_ER"/>
    <property type="match status" value="1"/>
</dbReference>
<accession>A0A2H3CQT8</accession>
<evidence type="ECO:0000259" key="1">
    <source>
        <dbReference type="SMART" id="SM00829"/>
    </source>
</evidence>
<dbReference type="SUPFAM" id="SSF50129">
    <property type="entry name" value="GroES-like"/>
    <property type="match status" value="1"/>
</dbReference>
<dbReference type="InterPro" id="IPR020843">
    <property type="entry name" value="ER"/>
</dbReference>
<feature type="domain" description="Enoyl reductase (ER)" evidence="1">
    <location>
        <begin position="7"/>
        <end position="298"/>
    </location>
</feature>
<protein>
    <submittedName>
        <fullName evidence="2">NAD(P)-binding protein</fullName>
    </submittedName>
</protein>
<dbReference type="InterPro" id="IPR013154">
    <property type="entry name" value="ADH-like_N"/>
</dbReference>
<dbReference type="AlphaFoldDB" id="A0A2H3CQT8"/>
<dbReference type="CDD" id="cd08276">
    <property type="entry name" value="MDR7"/>
    <property type="match status" value="1"/>
</dbReference>
<dbReference type="GO" id="GO:0016491">
    <property type="term" value="F:oxidoreductase activity"/>
    <property type="evidence" value="ECO:0007669"/>
    <property type="project" value="InterPro"/>
</dbReference>
<dbReference type="InterPro" id="IPR013149">
    <property type="entry name" value="ADH-like_C"/>
</dbReference>
<dbReference type="InterPro" id="IPR011032">
    <property type="entry name" value="GroES-like_sf"/>
</dbReference>
<evidence type="ECO:0000313" key="2">
    <source>
        <dbReference type="EMBL" id="PBK85415.1"/>
    </source>
</evidence>
<dbReference type="OMA" id="YKTTPGW"/>
<dbReference type="Proteomes" id="UP000217790">
    <property type="component" value="Unassembled WGS sequence"/>
</dbReference>
<gene>
    <name evidence="2" type="ORF">ARMGADRAFT_1048082</name>
</gene>
<dbReference type="SUPFAM" id="SSF51735">
    <property type="entry name" value="NAD(P)-binding Rossmann-fold domains"/>
    <property type="match status" value="1"/>
</dbReference>
<proteinExistence type="predicted"/>
<dbReference type="Gene3D" id="3.40.50.720">
    <property type="entry name" value="NAD(P)-binding Rossmann-like Domain"/>
    <property type="match status" value="1"/>
</dbReference>
<dbReference type="PANTHER" id="PTHR45033:SF2">
    <property type="entry name" value="ZINC-TYPE ALCOHOL DEHYDROGENASE-LIKE PROTEIN C1773.06C"/>
    <property type="match status" value="1"/>
</dbReference>
<sequence>MHTFKKRTVRVTTPLPDLKSTEVLVKIHAVSLQYRDFAVAGLRDNLVPCSDSSGEVIAIGVDVTHWKVGERVCANPAKDYRDGEVSEDTMQAGLGGQQHGVLTTYRAFPDHSLVEILEHLSYREASTLPCAALTAYNALMGPKPVKAGDTVLILGTSGVSIYGFQFAMASVATVIATSSSDVKLDIAKKLGATHTINCNTIPDWDKEVPRLTDGRGIDHVSEVGGPGTLEKSISAVRFAGYVHMTGVVSQAAATLSNIVLLCIRKGVVLRGVLMGSTVQLESIIRLLRTRPESTRPVVDKVF</sequence>
<dbReference type="Pfam" id="PF08240">
    <property type="entry name" value="ADH_N"/>
    <property type="match status" value="1"/>
</dbReference>
<dbReference type="PANTHER" id="PTHR45033">
    <property type="match status" value="1"/>
</dbReference>